<reference evidence="3 4" key="1">
    <citation type="submission" date="2010-08" db="EMBL/GenBank/DDBJ databases">
        <title>Complete sequence of Gallionella capsiferriformans ES-2.</title>
        <authorList>
            <consortium name="US DOE Joint Genome Institute"/>
            <person name="Lucas S."/>
            <person name="Copeland A."/>
            <person name="Lapidus A."/>
            <person name="Cheng J.-F."/>
            <person name="Bruce D."/>
            <person name="Goodwin L."/>
            <person name="Pitluck S."/>
            <person name="Chertkov O."/>
            <person name="Davenport K.W."/>
            <person name="Detter J.C."/>
            <person name="Han C."/>
            <person name="Tapia R."/>
            <person name="Land M."/>
            <person name="Hauser L."/>
            <person name="Chang Y.-J."/>
            <person name="Jeffries C."/>
            <person name="Kyrpides N."/>
            <person name="Ivanova N."/>
            <person name="Mikhailova N."/>
            <person name="Shelobolina E.S."/>
            <person name="Picardal F."/>
            <person name="Roden E."/>
            <person name="Emerson D."/>
            <person name="Woyke T."/>
        </authorList>
    </citation>
    <scope>NUCLEOTIDE SEQUENCE [LARGE SCALE GENOMIC DNA]</scope>
    <source>
        <strain evidence="3 4">ES-2</strain>
    </source>
</reference>
<dbReference type="InterPro" id="IPR052893">
    <property type="entry name" value="TCS_response_regulator"/>
</dbReference>
<dbReference type="RefSeq" id="WP_013294188.1">
    <property type="nucleotide sequence ID" value="NC_014394.1"/>
</dbReference>
<accession>D9SIV2</accession>
<organism evidence="3 4">
    <name type="scientific">Gallionella capsiferriformans (strain ES-2)</name>
    <name type="common">Gallionella ferruginea capsiferriformans (strain ES-2)</name>
    <dbReference type="NCBI Taxonomy" id="395494"/>
    <lineage>
        <taxon>Bacteria</taxon>
        <taxon>Pseudomonadati</taxon>
        <taxon>Pseudomonadota</taxon>
        <taxon>Betaproteobacteria</taxon>
        <taxon>Nitrosomonadales</taxon>
        <taxon>Gallionellaceae</taxon>
        <taxon>Gallionella</taxon>
    </lineage>
</organism>
<dbReference type="OrthoDB" id="9801101at2"/>
<evidence type="ECO:0000256" key="1">
    <source>
        <dbReference type="PROSITE-ProRule" id="PRU00169"/>
    </source>
</evidence>
<feature type="domain" description="Response regulatory" evidence="2">
    <location>
        <begin position="12"/>
        <end position="138"/>
    </location>
</feature>
<dbReference type="PANTHER" id="PTHR44520">
    <property type="entry name" value="RESPONSE REGULATOR RCP1-RELATED"/>
    <property type="match status" value="1"/>
</dbReference>
<gene>
    <name evidence="3" type="ordered locus">Galf_2261</name>
</gene>
<dbReference type="Pfam" id="PF00072">
    <property type="entry name" value="Response_reg"/>
    <property type="match status" value="1"/>
</dbReference>
<dbReference type="eggNOG" id="COG0745">
    <property type="taxonomic scope" value="Bacteria"/>
</dbReference>
<keyword evidence="1" id="KW-0597">Phosphoprotein</keyword>
<dbReference type="CDD" id="cd17557">
    <property type="entry name" value="REC_Rcp-like"/>
    <property type="match status" value="1"/>
</dbReference>
<dbReference type="EMBL" id="CP002159">
    <property type="protein sequence ID" value="ADL56265.1"/>
    <property type="molecule type" value="Genomic_DNA"/>
</dbReference>
<dbReference type="SMART" id="SM00448">
    <property type="entry name" value="REC"/>
    <property type="match status" value="1"/>
</dbReference>
<dbReference type="InterPro" id="IPR001789">
    <property type="entry name" value="Sig_transdc_resp-reg_receiver"/>
</dbReference>
<evidence type="ECO:0000313" key="3">
    <source>
        <dbReference type="EMBL" id="ADL56265.1"/>
    </source>
</evidence>
<dbReference type="Proteomes" id="UP000001235">
    <property type="component" value="Chromosome"/>
</dbReference>
<evidence type="ECO:0000313" key="4">
    <source>
        <dbReference type="Proteomes" id="UP000001235"/>
    </source>
</evidence>
<name>D9SIV2_GALCS</name>
<dbReference type="InterPro" id="IPR011006">
    <property type="entry name" value="CheY-like_superfamily"/>
</dbReference>
<dbReference type="PANTHER" id="PTHR44520:SF2">
    <property type="entry name" value="RESPONSE REGULATOR RCP1"/>
    <property type="match status" value="1"/>
</dbReference>
<dbReference type="HOGENOM" id="CLU_000445_69_17_4"/>
<dbReference type="Gene3D" id="3.40.50.2300">
    <property type="match status" value="1"/>
</dbReference>
<keyword evidence="4" id="KW-1185">Reference proteome</keyword>
<dbReference type="KEGG" id="gca:Galf_2261"/>
<protein>
    <submittedName>
        <fullName evidence="3">Response regulator receiver protein</fullName>
    </submittedName>
</protein>
<dbReference type="AlphaFoldDB" id="D9SIV2"/>
<sequence>MNDKITTDQPFVILLVEDEKTDAQLVKWALKQNQIKADMRQAFDGYEALAFLRKQTGSFANAPRPNLVLLDLNMPRMNGLECLAEIKKDAALRDIPVVILSTSYAHSDIIAANELGAADYVSKPMDIHELSASIRMLAERWIFPLTNMAGNTEML</sequence>
<evidence type="ECO:0000259" key="2">
    <source>
        <dbReference type="PROSITE" id="PS50110"/>
    </source>
</evidence>
<dbReference type="PROSITE" id="PS50110">
    <property type="entry name" value="RESPONSE_REGULATORY"/>
    <property type="match status" value="1"/>
</dbReference>
<dbReference type="STRING" id="395494.Galf_2261"/>
<dbReference type="GO" id="GO:0000160">
    <property type="term" value="P:phosphorelay signal transduction system"/>
    <property type="evidence" value="ECO:0007669"/>
    <property type="project" value="InterPro"/>
</dbReference>
<dbReference type="SUPFAM" id="SSF52172">
    <property type="entry name" value="CheY-like"/>
    <property type="match status" value="1"/>
</dbReference>
<proteinExistence type="predicted"/>
<feature type="modified residue" description="4-aspartylphosphate" evidence="1">
    <location>
        <position position="71"/>
    </location>
</feature>